<keyword evidence="13" id="KW-1185">Reference proteome</keyword>
<evidence type="ECO:0000259" key="11">
    <source>
        <dbReference type="SMART" id="SM01074"/>
    </source>
</evidence>
<feature type="region of interest" description="Disordered" evidence="9">
    <location>
        <begin position="480"/>
        <end position="522"/>
    </location>
</feature>
<feature type="region of interest" description="Disordered" evidence="9">
    <location>
        <begin position="17"/>
        <end position="110"/>
    </location>
</feature>
<dbReference type="Pfam" id="PF09079">
    <property type="entry name" value="WHD_Cdc6"/>
    <property type="match status" value="1"/>
</dbReference>
<dbReference type="Pfam" id="PF13401">
    <property type="entry name" value="AAA_22"/>
    <property type="match status" value="1"/>
</dbReference>
<evidence type="ECO:0000313" key="13">
    <source>
        <dbReference type="Proteomes" id="UP000827284"/>
    </source>
</evidence>
<feature type="compositionally biased region" description="Polar residues" evidence="9">
    <location>
        <begin position="498"/>
        <end position="507"/>
    </location>
</feature>
<dbReference type="AlphaFoldDB" id="A0A9P3H3P2"/>
<dbReference type="InterPro" id="IPR003593">
    <property type="entry name" value="AAA+_ATPase"/>
</dbReference>
<dbReference type="SUPFAM" id="SSF52540">
    <property type="entry name" value="P-loop containing nucleoside triphosphate hydrolases"/>
    <property type="match status" value="1"/>
</dbReference>
<feature type="domain" description="Cdc6 C-terminal" evidence="11">
    <location>
        <begin position="568"/>
        <end position="651"/>
    </location>
</feature>
<comment type="subcellular location">
    <subcellularLocation>
        <location evidence="1">Nucleus</location>
    </subcellularLocation>
</comment>
<evidence type="ECO:0000313" key="12">
    <source>
        <dbReference type="EMBL" id="GJJ69555.1"/>
    </source>
</evidence>
<dbReference type="PANTHER" id="PTHR10763:SF26">
    <property type="entry name" value="CELL DIVISION CONTROL PROTEIN 6 HOMOLOG"/>
    <property type="match status" value="1"/>
</dbReference>
<keyword evidence="8" id="KW-0175">Coiled coil</keyword>
<gene>
    <name evidence="12" type="ORF">EMPS_01902</name>
</gene>
<feature type="domain" description="AAA+ ATPase" evidence="10">
    <location>
        <begin position="223"/>
        <end position="369"/>
    </location>
</feature>
<dbReference type="Gene3D" id="3.40.50.300">
    <property type="entry name" value="P-loop containing nucleotide triphosphate hydrolases"/>
    <property type="match status" value="1"/>
</dbReference>
<dbReference type="PANTHER" id="PTHR10763">
    <property type="entry name" value="CELL DIVISION CONTROL PROTEIN 6-RELATED"/>
    <property type="match status" value="1"/>
</dbReference>
<dbReference type="OrthoDB" id="1926878at2759"/>
<feature type="coiled-coil region" evidence="8">
    <location>
        <begin position="443"/>
        <end position="470"/>
    </location>
</feature>
<evidence type="ECO:0000256" key="4">
    <source>
        <dbReference type="ARBA" id="ARBA00022705"/>
    </source>
</evidence>
<dbReference type="Pfam" id="PF22606">
    <property type="entry name" value="Cdc6-ORC-like_ATPase_lid"/>
    <property type="match status" value="1"/>
</dbReference>
<feature type="compositionally biased region" description="Polar residues" evidence="9">
    <location>
        <begin position="64"/>
        <end position="74"/>
    </location>
</feature>
<reference evidence="12" key="2">
    <citation type="journal article" date="2022" name="Microbiol. Resour. Announc.">
        <title>Whole-Genome Sequence of Entomortierella parvispora E1425, a Mucoromycotan Fungus Associated with Burkholderiaceae-Related Endosymbiotic Bacteria.</title>
        <authorList>
            <person name="Herlambang A."/>
            <person name="Guo Y."/>
            <person name="Takashima Y."/>
            <person name="Narisawa K."/>
            <person name="Ohta H."/>
            <person name="Nishizawa T."/>
        </authorList>
    </citation>
    <scope>NUCLEOTIDE SEQUENCE</scope>
    <source>
        <strain evidence="12">E1425</strain>
    </source>
</reference>
<keyword evidence="5" id="KW-0539">Nucleus</keyword>
<dbReference type="SMART" id="SM01074">
    <property type="entry name" value="Cdc6_C"/>
    <property type="match status" value="1"/>
</dbReference>
<name>A0A9P3H3P2_9FUNG</name>
<reference evidence="12" key="1">
    <citation type="submission" date="2021-11" db="EMBL/GenBank/DDBJ databases">
        <authorList>
            <person name="Herlambang A."/>
            <person name="Guo Y."/>
            <person name="Takashima Y."/>
            <person name="Nishizawa T."/>
        </authorList>
    </citation>
    <scope>NUCLEOTIDE SEQUENCE</scope>
    <source>
        <strain evidence="12">E1425</strain>
    </source>
</reference>
<evidence type="ECO:0000256" key="7">
    <source>
        <dbReference type="PIRNR" id="PIRNR001767"/>
    </source>
</evidence>
<dbReference type="PIRSF" id="PIRSF001767">
    <property type="entry name" value="Cdc6"/>
    <property type="match status" value="1"/>
</dbReference>
<dbReference type="CDD" id="cd00009">
    <property type="entry name" value="AAA"/>
    <property type="match status" value="1"/>
</dbReference>
<dbReference type="InterPro" id="IPR036388">
    <property type="entry name" value="WH-like_DNA-bd_sf"/>
</dbReference>
<keyword evidence="6" id="KW-0131">Cell cycle</keyword>
<dbReference type="FunFam" id="3.40.50.300:FF:000547">
    <property type="entry name" value="Cell division control protein"/>
    <property type="match status" value="1"/>
</dbReference>
<dbReference type="InterPro" id="IPR054425">
    <property type="entry name" value="Cdc6_ORC1-like_ATPase_lid"/>
</dbReference>
<dbReference type="GO" id="GO:0033314">
    <property type="term" value="P:mitotic DNA replication checkpoint signaling"/>
    <property type="evidence" value="ECO:0007669"/>
    <property type="project" value="TreeGrafter"/>
</dbReference>
<keyword evidence="3 12" id="KW-0132">Cell division</keyword>
<evidence type="ECO:0000256" key="8">
    <source>
        <dbReference type="SAM" id="Coils"/>
    </source>
</evidence>
<evidence type="ECO:0000256" key="1">
    <source>
        <dbReference type="ARBA" id="ARBA00004123"/>
    </source>
</evidence>
<dbReference type="InterPro" id="IPR016314">
    <property type="entry name" value="Cdc6/18"/>
</dbReference>
<accession>A0A9P3H3P2</accession>
<evidence type="ECO:0000256" key="9">
    <source>
        <dbReference type="SAM" id="MobiDB-lite"/>
    </source>
</evidence>
<evidence type="ECO:0000256" key="3">
    <source>
        <dbReference type="ARBA" id="ARBA00022618"/>
    </source>
</evidence>
<protein>
    <recommendedName>
        <fullName evidence="7">Cell division control protein</fullName>
    </recommendedName>
</protein>
<evidence type="ECO:0000256" key="6">
    <source>
        <dbReference type="ARBA" id="ARBA00023306"/>
    </source>
</evidence>
<organism evidence="12 13">
    <name type="scientific">Entomortierella parvispora</name>
    <dbReference type="NCBI Taxonomy" id="205924"/>
    <lineage>
        <taxon>Eukaryota</taxon>
        <taxon>Fungi</taxon>
        <taxon>Fungi incertae sedis</taxon>
        <taxon>Mucoromycota</taxon>
        <taxon>Mortierellomycotina</taxon>
        <taxon>Mortierellomycetes</taxon>
        <taxon>Mortierellales</taxon>
        <taxon>Mortierellaceae</taxon>
        <taxon>Entomortierella</taxon>
    </lineage>
</organism>
<dbReference type="InterPro" id="IPR036390">
    <property type="entry name" value="WH_DNA-bd_sf"/>
</dbReference>
<dbReference type="InterPro" id="IPR049945">
    <property type="entry name" value="AAA_22"/>
</dbReference>
<dbReference type="SMART" id="SM00382">
    <property type="entry name" value="AAA"/>
    <property type="match status" value="1"/>
</dbReference>
<comment type="similarity">
    <text evidence="2 7">Belongs to the CDC6/cdc18 family.</text>
</comment>
<dbReference type="Gene3D" id="1.10.10.10">
    <property type="entry name" value="Winged helix-like DNA-binding domain superfamily/Winged helix DNA-binding domain"/>
    <property type="match status" value="1"/>
</dbReference>
<evidence type="ECO:0000256" key="2">
    <source>
        <dbReference type="ARBA" id="ARBA00006184"/>
    </source>
</evidence>
<proteinExistence type="inferred from homology"/>
<evidence type="ECO:0000259" key="10">
    <source>
        <dbReference type="SMART" id="SM00382"/>
    </source>
</evidence>
<dbReference type="Proteomes" id="UP000827284">
    <property type="component" value="Unassembled WGS sequence"/>
</dbReference>
<evidence type="ECO:0000256" key="5">
    <source>
        <dbReference type="ARBA" id="ARBA00023242"/>
    </source>
</evidence>
<dbReference type="EMBL" id="BQFW01000002">
    <property type="protein sequence ID" value="GJJ69555.1"/>
    <property type="molecule type" value="Genomic_DNA"/>
</dbReference>
<dbReference type="InterPro" id="IPR015163">
    <property type="entry name" value="Cdc6_C"/>
</dbReference>
<dbReference type="InterPro" id="IPR027417">
    <property type="entry name" value="P-loop_NTPase"/>
</dbReference>
<comment type="caution">
    <text evidence="12">The sequence shown here is derived from an EMBL/GenBank/DDBJ whole genome shotgun (WGS) entry which is preliminary data.</text>
</comment>
<dbReference type="GO" id="GO:0051301">
    <property type="term" value="P:cell division"/>
    <property type="evidence" value="ECO:0007669"/>
    <property type="project" value="UniProtKB-UniRule"/>
</dbReference>
<dbReference type="GO" id="GO:0006270">
    <property type="term" value="P:DNA replication initiation"/>
    <property type="evidence" value="ECO:0007669"/>
    <property type="project" value="UniProtKB-UniRule"/>
</dbReference>
<dbReference type="Gene3D" id="1.10.8.60">
    <property type="match status" value="1"/>
</dbReference>
<dbReference type="InterPro" id="IPR050311">
    <property type="entry name" value="ORC1/CDC6"/>
</dbReference>
<dbReference type="GO" id="GO:0003688">
    <property type="term" value="F:DNA replication origin binding"/>
    <property type="evidence" value="ECO:0007669"/>
    <property type="project" value="TreeGrafter"/>
</dbReference>
<dbReference type="GO" id="GO:0005634">
    <property type="term" value="C:nucleus"/>
    <property type="evidence" value="ECO:0007669"/>
    <property type="project" value="UniProtKB-SubCell"/>
</dbReference>
<keyword evidence="4" id="KW-0235">DNA replication</keyword>
<sequence>MTQMLRKRTLALRGDVDDFGAVAPPSPTRRRSRQAPVYDYSSGEENDGPPTPPLTPTRSSSRTKMVTSHQLESTPTRRRGILTPQMTPSSDKAQLRKGNSSSNNSTGLTPALNRTLNLINDPVASKDVLKSKVQSGYSTPASLARSKSNAELGVKPALSRSLSGNANVSRSASTATEQPTVVNYYQEAKALFRRSTEPDHLVGRDEERAKIQSFYEEHILSLNAGSLYISGQPGTGKTALLKEIMRKMEPEVLKAKHQVKVANINCMAIKDPRFVYQKMLEELGYTANATDKDAALLALEKLVLDPKKNTMFVTILDEIDQLVTKDQEVLYKLFQWASAKGSRFTLIGIANALDMTERLLPRLKAKGCEPKVASFNPYNVKQIQDIIKARLLSLGSVQTEVDASGNTAMETTKARVAPLIDSRAIEMCARKVAAGNGDLRRALDICRQSLELVEQEAKKKERACEVTKLRRLPLQEISAAQAARGSNIPGGAERRAGTPSSRSSSPGVFTDENTGEVLPDERDGITLVPIEEAPKVTIGHIRRALEVASGSVTSRALNSVNFNQKIILVALVIKMQSGKMADCQVGNLFEHYTHICRTFKMEGFRSALRTEFDDLLGMTESVGIVTLDKTKEQRFRHVSLVLQTDEVLKAIRKDHTVDNILLKQGL</sequence>
<dbReference type="SUPFAM" id="SSF46785">
    <property type="entry name" value="Winged helix' DNA-binding domain"/>
    <property type="match status" value="1"/>
</dbReference>
<dbReference type="GO" id="GO:0016887">
    <property type="term" value="F:ATP hydrolysis activity"/>
    <property type="evidence" value="ECO:0007669"/>
    <property type="project" value="InterPro"/>
</dbReference>